<dbReference type="EMBL" id="JAIPUX010000035">
    <property type="protein sequence ID" value="KAH0631445.1"/>
    <property type="molecule type" value="Genomic_DNA"/>
</dbReference>
<feature type="chain" id="PRO_5047047836" description="Activin types I and II receptor domain-containing protein" evidence="7">
    <location>
        <begin position="24"/>
        <end position="81"/>
    </location>
</feature>
<dbReference type="Proteomes" id="UP000826234">
    <property type="component" value="Unassembled WGS sequence"/>
</dbReference>
<feature type="signal peptide" evidence="7">
    <location>
        <begin position="1"/>
        <end position="23"/>
    </location>
</feature>
<evidence type="ECO:0000256" key="2">
    <source>
        <dbReference type="ARBA" id="ARBA00004613"/>
    </source>
</evidence>
<evidence type="ECO:0000256" key="3">
    <source>
        <dbReference type="ARBA" id="ARBA00022525"/>
    </source>
</evidence>
<reference evidence="9 10" key="1">
    <citation type="journal article" date="2022" name="Gigascience">
        <title>A chromosome-level genome assembly and annotation of the desert horned lizard, Phrynosoma platyrhinos, provides insight into chromosomal rearrangements among reptiles.</title>
        <authorList>
            <person name="Koochekian N."/>
            <person name="Ascanio A."/>
            <person name="Farleigh K."/>
            <person name="Card D.C."/>
            <person name="Schield D.R."/>
            <person name="Castoe T.A."/>
            <person name="Jezkova T."/>
        </authorList>
    </citation>
    <scope>NUCLEOTIDE SEQUENCE [LARGE SCALE GENOMIC DNA]</scope>
    <source>
        <strain evidence="9">NK-2021</strain>
    </source>
</reference>
<evidence type="ECO:0000259" key="8">
    <source>
        <dbReference type="Pfam" id="PF01064"/>
    </source>
</evidence>
<evidence type="ECO:0000313" key="10">
    <source>
        <dbReference type="Proteomes" id="UP000826234"/>
    </source>
</evidence>
<keyword evidence="4 7" id="KW-0732">Signal</keyword>
<keyword evidence="10" id="KW-1185">Reference proteome</keyword>
<evidence type="ECO:0000256" key="5">
    <source>
        <dbReference type="ARBA" id="ARBA00023136"/>
    </source>
</evidence>
<keyword evidence="3" id="KW-0964">Secreted</keyword>
<dbReference type="InterPro" id="IPR045860">
    <property type="entry name" value="Snake_toxin-like_sf"/>
</dbReference>
<organism evidence="9 10">
    <name type="scientific">Phrynosoma platyrhinos</name>
    <name type="common">Desert horned lizard</name>
    <dbReference type="NCBI Taxonomy" id="52577"/>
    <lineage>
        <taxon>Eukaryota</taxon>
        <taxon>Metazoa</taxon>
        <taxon>Chordata</taxon>
        <taxon>Craniata</taxon>
        <taxon>Vertebrata</taxon>
        <taxon>Euteleostomi</taxon>
        <taxon>Lepidosauria</taxon>
        <taxon>Squamata</taxon>
        <taxon>Bifurcata</taxon>
        <taxon>Unidentata</taxon>
        <taxon>Episquamata</taxon>
        <taxon>Toxicofera</taxon>
        <taxon>Iguania</taxon>
        <taxon>Phrynosomatidae</taxon>
        <taxon>Phrynosomatinae</taxon>
        <taxon>Phrynosoma</taxon>
    </lineage>
</organism>
<feature type="domain" description="Activin types I and II receptor" evidence="8">
    <location>
        <begin position="12"/>
        <end position="71"/>
    </location>
</feature>
<gene>
    <name evidence="9" type="ORF">JD844_005771</name>
</gene>
<keyword evidence="5" id="KW-0472">Membrane</keyword>
<sequence length="81" mass="9051">MFLRTMKTLSMTIPICFLPALLATGKVVKVVTYKGCTKLRYCPLGPFTITTDLEERIRSNSECCCSDHCNKGGLRCMHCIS</sequence>
<keyword evidence="6" id="KW-1015">Disulfide bond</keyword>
<evidence type="ECO:0000256" key="7">
    <source>
        <dbReference type="SAM" id="SignalP"/>
    </source>
</evidence>
<dbReference type="Pfam" id="PF01064">
    <property type="entry name" value="Activin_recp"/>
    <property type="match status" value="1"/>
</dbReference>
<comment type="subcellular location">
    <subcellularLocation>
        <location evidence="1">Membrane</location>
    </subcellularLocation>
    <subcellularLocation>
        <location evidence="2">Secreted</location>
    </subcellularLocation>
</comment>
<dbReference type="InterPro" id="IPR000472">
    <property type="entry name" value="Activin_recp"/>
</dbReference>
<evidence type="ECO:0000256" key="6">
    <source>
        <dbReference type="ARBA" id="ARBA00023157"/>
    </source>
</evidence>
<protein>
    <recommendedName>
        <fullName evidence="8">Activin types I and II receptor domain-containing protein</fullName>
    </recommendedName>
</protein>
<evidence type="ECO:0000313" key="9">
    <source>
        <dbReference type="EMBL" id="KAH0631445.1"/>
    </source>
</evidence>
<proteinExistence type="predicted"/>
<accession>A0ABQ7TPT0</accession>
<evidence type="ECO:0000256" key="4">
    <source>
        <dbReference type="ARBA" id="ARBA00022729"/>
    </source>
</evidence>
<name>A0ABQ7TPT0_PHRPL</name>
<comment type="caution">
    <text evidence="9">The sequence shown here is derived from an EMBL/GenBank/DDBJ whole genome shotgun (WGS) entry which is preliminary data.</text>
</comment>
<dbReference type="SUPFAM" id="SSF57302">
    <property type="entry name" value="Snake toxin-like"/>
    <property type="match status" value="1"/>
</dbReference>
<evidence type="ECO:0000256" key="1">
    <source>
        <dbReference type="ARBA" id="ARBA00004370"/>
    </source>
</evidence>